<accession>A0A5C2S231</accession>
<name>A0A5C2S231_9APHY</name>
<evidence type="ECO:0000313" key="1">
    <source>
        <dbReference type="EMBL" id="RPD57593.1"/>
    </source>
</evidence>
<protein>
    <submittedName>
        <fullName evidence="1">Uncharacterized protein</fullName>
    </submittedName>
</protein>
<reference evidence="1" key="1">
    <citation type="journal article" date="2018" name="Genome Biol. Evol.">
        <title>Genomics and development of Lentinus tigrinus, a white-rot wood-decaying mushroom with dimorphic fruiting bodies.</title>
        <authorList>
            <person name="Wu B."/>
            <person name="Xu Z."/>
            <person name="Knudson A."/>
            <person name="Carlson A."/>
            <person name="Chen N."/>
            <person name="Kovaka S."/>
            <person name="LaButti K."/>
            <person name="Lipzen A."/>
            <person name="Pennachio C."/>
            <person name="Riley R."/>
            <person name="Schakwitz W."/>
            <person name="Umezawa K."/>
            <person name="Ohm R.A."/>
            <person name="Grigoriev I.V."/>
            <person name="Nagy L.G."/>
            <person name="Gibbons J."/>
            <person name="Hibbett D."/>
        </authorList>
    </citation>
    <scope>NUCLEOTIDE SEQUENCE [LARGE SCALE GENOMIC DNA]</scope>
    <source>
        <strain evidence="1">ALCF2SS1-6</strain>
    </source>
</reference>
<gene>
    <name evidence="1" type="ORF">L227DRAFT_530269</name>
</gene>
<evidence type="ECO:0000313" key="2">
    <source>
        <dbReference type="Proteomes" id="UP000313359"/>
    </source>
</evidence>
<sequence length="214" mass="24744">MSLHAVIPQYWSETIPEPLPPSPFELIANPGPTRARYINRHPRTFRHSRIPLPFISRLLGWTPPDTPSAAFYRLYELLVLDINIQFRNELEYFCTSHPDWSVSSIPDPADFGDPLRYAVLAVLTQLMCDAFNRRIALGLPRDAPPIIQDFDEVQARPKVFEQPPDWAPRVKPLEDKVFLPNGKGEVFREDDEENICKRFKSMNIIAQMAHIHFI</sequence>
<proteinExistence type="predicted"/>
<organism evidence="1 2">
    <name type="scientific">Lentinus tigrinus ALCF2SS1-6</name>
    <dbReference type="NCBI Taxonomy" id="1328759"/>
    <lineage>
        <taxon>Eukaryota</taxon>
        <taxon>Fungi</taxon>
        <taxon>Dikarya</taxon>
        <taxon>Basidiomycota</taxon>
        <taxon>Agaricomycotina</taxon>
        <taxon>Agaricomycetes</taxon>
        <taxon>Polyporales</taxon>
        <taxon>Polyporaceae</taxon>
        <taxon>Lentinus</taxon>
    </lineage>
</organism>
<dbReference type="AlphaFoldDB" id="A0A5C2S231"/>
<dbReference type="Proteomes" id="UP000313359">
    <property type="component" value="Unassembled WGS sequence"/>
</dbReference>
<keyword evidence="2" id="KW-1185">Reference proteome</keyword>
<dbReference type="EMBL" id="ML122280">
    <property type="protein sequence ID" value="RPD57593.1"/>
    <property type="molecule type" value="Genomic_DNA"/>
</dbReference>
<dbReference type="OrthoDB" id="5422293at2759"/>